<reference evidence="5" key="1">
    <citation type="journal article" date="2019" name="Int. J. Syst. Evol. Microbiol.">
        <title>The Global Catalogue of Microorganisms (GCM) 10K type strain sequencing project: providing services to taxonomists for standard genome sequencing and annotation.</title>
        <authorList>
            <consortium name="The Broad Institute Genomics Platform"/>
            <consortium name="The Broad Institute Genome Sequencing Center for Infectious Disease"/>
            <person name="Wu L."/>
            <person name="Ma J."/>
        </authorList>
    </citation>
    <scope>NUCLEOTIDE SEQUENCE [LARGE SCALE GENOMIC DNA]</scope>
    <source>
        <strain evidence="5">JCM 18204</strain>
    </source>
</reference>
<accession>A0ABP9BYF3</accession>
<dbReference type="PANTHER" id="PTHR19136:SF81">
    <property type="entry name" value="MOLYBDENUM COFACTOR GUANYLYLTRANSFERASE"/>
    <property type="match status" value="1"/>
</dbReference>
<gene>
    <name evidence="4" type="primary">mobA</name>
    <name evidence="4" type="ORF">GCM10023307_29570</name>
</gene>
<name>A0ABP9BYF3_9GAMM</name>
<evidence type="ECO:0000313" key="5">
    <source>
        <dbReference type="Proteomes" id="UP001499959"/>
    </source>
</evidence>
<dbReference type="EMBL" id="BAABJE010000015">
    <property type="protein sequence ID" value="GAA4801102.1"/>
    <property type="molecule type" value="Genomic_DNA"/>
</dbReference>
<dbReference type="SUPFAM" id="SSF53448">
    <property type="entry name" value="Nucleotide-diphospho-sugar transferases"/>
    <property type="match status" value="1"/>
</dbReference>
<dbReference type="Proteomes" id="UP001499959">
    <property type="component" value="Unassembled WGS sequence"/>
</dbReference>
<dbReference type="GO" id="GO:0016779">
    <property type="term" value="F:nucleotidyltransferase activity"/>
    <property type="evidence" value="ECO:0007669"/>
    <property type="project" value="UniProtKB-KW"/>
</dbReference>
<feature type="domain" description="MobA-like NTP transferase" evidence="3">
    <location>
        <begin position="21"/>
        <end position="166"/>
    </location>
</feature>
<keyword evidence="1" id="KW-0808">Transferase</keyword>
<dbReference type="Pfam" id="PF12804">
    <property type="entry name" value="NTP_transf_3"/>
    <property type="match status" value="1"/>
</dbReference>
<evidence type="ECO:0000259" key="3">
    <source>
        <dbReference type="Pfam" id="PF12804"/>
    </source>
</evidence>
<keyword evidence="4" id="KW-0548">Nucleotidyltransferase</keyword>
<dbReference type="Gene3D" id="3.90.550.10">
    <property type="entry name" value="Spore Coat Polysaccharide Biosynthesis Protein SpsA, Chain A"/>
    <property type="match status" value="1"/>
</dbReference>
<dbReference type="PANTHER" id="PTHR19136">
    <property type="entry name" value="MOLYBDENUM COFACTOR GUANYLYLTRANSFERASE"/>
    <property type="match status" value="1"/>
</dbReference>
<protein>
    <submittedName>
        <fullName evidence="4">Molybdenum cofactor guanylyltransferase MobA</fullName>
    </submittedName>
</protein>
<evidence type="ECO:0000256" key="1">
    <source>
        <dbReference type="ARBA" id="ARBA00022679"/>
    </source>
</evidence>
<keyword evidence="5" id="KW-1185">Reference proteome</keyword>
<proteinExistence type="predicted"/>
<evidence type="ECO:0000313" key="4">
    <source>
        <dbReference type="EMBL" id="GAA4801102.1"/>
    </source>
</evidence>
<evidence type="ECO:0000256" key="2">
    <source>
        <dbReference type="ARBA" id="ARBA00022842"/>
    </source>
</evidence>
<dbReference type="InterPro" id="IPR025877">
    <property type="entry name" value="MobA-like_NTP_Trfase"/>
</dbReference>
<keyword evidence="2" id="KW-0460">Magnesium</keyword>
<sequence length="207" mass="21927">MPDAPRIVKTSIPAADITLGLLAGGRGTRLGGVDKAWLEREGVPQVVRWSKRFVDEHGPLLVSANRDPDRHAVHGFRVVPDRTPDLGPIGALDALADACATPWLFTLPVDLVGANDCLLRTLVSQRGGDGAYAVDADGPQPLVALWRRDALRIACAAAIAAGESAVHRLRQRLDLPAVLFAGVRFGNLNTPDDLRAAGLVVPESSST</sequence>
<dbReference type="InterPro" id="IPR029044">
    <property type="entry name" value="Nucleotide-diphossugar_trans"/>
</dbReference>
<comment type="caution">
    <text evidence="4">The sequence shown here is derived from an EMBL/GenBank/DDBJ whole genome shotgun (WGS) entry which is preliminary data.</text>
</comment>
<organism evidence="4 5">
    <name type="scientific">Lysobacter hankyongensis</name>
    <dbReference type="NCBI Taxonomy" id="1176535"/>
    <lineage>
        <taxon>Bacteria</taxon>
        <taxon>Pseudomonadati</taxon>
        <taxon>Pseudomonadota</taxon>
        <taxon>Gammaproteobacteria</taxon>
        <taxon>Lysobacterales</taxon>
        <taxon>Lysobacteraceae</taxon>
        <taxon>Lysobacter</taxon>
    </lineage>
</organism>